<dbReference type="GO" id="GO:0015740">
    <property type="term" value="P:C4-dicarboxylate transport"/>
    <property type="evidence" value="ECO:0007669"/>
    <property type="project" value="TreeGrafter"/>
</dbReference>
<gene>
    <name evidence="11" type="ORF">EDD26_1105</name>
</gene>
<evidence type="ECO:0000256" key="7">
    <source>
        <dbReference type="ARBA" id="ARBA00023136"/>
    </source>
</evidence>
<dbReference type="InterPro" id="IPR055348">
    <property type="entry name" value="DctQ"/>
</dbReference>
<keyword evidence="12" id="KW-1185">Reference proteome</keyword>
<name>A0A3N2ARX1_9MICO</name>
<reference evidence="11 12" key="1">
    <citation type="submission" date="2018-11" db="EMBL/GenBank/DDBJ databases">
        <title>Sequencing the genomes of 1000 actinobacteria strains.</title>
        <authorList>
            <person name="Klenk H.-P."/>
        </authorList>
    </citation>
    <scope>NUCLEOTIDE SEQUENCE [LARGE SCALE GENOMIC DNA]</scope>
    <source>
        <strain evidence="11 12">DSM 9580</strain>
    </source>
</reference>
<dbReference type="RefSeq" id="WP_170165539.1">
    <property type="nucleotide sequence ID" value="NZ_RKHJ01000001.1"/>
</dbReference>
<comment type="subcellular location">
    <subcellularLocation>
        <location evidence="1">Cell inner membrane</location>
        <topology evidence="1">Multi-pass membrane protein</topology>
    </subcellularLocation>
</comment>
<feature type="domain" description="Tripartite ATP-independent periplasmic transporters DctQ component" evidence="10">
    <location>
        <begin position="28"/>
        <end position="155"/>
    </location>
</feature>
<dbReference type="EMBL" id="RKHJ01000001">
    <property type="protein sequence ID" value="ROR65736.1"/>
    <property type="molecule type" value="Genomic_DNA"/>
</dbReference>
<evidence type="ECO:0000313" key="12">
    <source>
        <dbReference type="Proteomes" id="UP000275456"/>
    </source>
</evidence>
<feature type="transmembrane region" description="Helical" evidence="9">
    <location>
        <begin position="12"/>
        <end position="33"/>
    </location>
</feature>
<evidence type="ECO:0000256" key="6">
    <source>
        <dbReference type="ARBA" id="ARBA00022989"/>
    </source>
</evidence>
<dbReference type="PANTHER" id="PTHR35011">
    <property type="entry name" value="2,3-DIKETO-L-GULONATE TRAP TRANSPORTER SMALL PERMEASE PROTEIN YIAM"/>
    <property type="match status" value="1"/>
</dbReference>
<keyword evidence="6 9" id="KW-1133">Transmembrane helix</keyword>
<keyword evidence="3" id="KW-1003">Cell membrane</keyword>
<keyword evidence="4" id="KW-0997">Cell inner membrane</keyword>
<protein>
    <submittedName>
        <fullName evidence="11">TRAP-type C4-dicarboxylate transport system permease small subunit</fullName>
    </submittedName>
</protein>
<proteinExistence type="inferred from homology"/>
<accession>A0A3N2ARX1</accession>
<keyword evidence="5 9" id="KW-0812">Transmembrane</keyword>
<keyword evidence="2" id="KW-0813">Transport</keyword>
<dbReference type="GO" id="GO:0005886">
    <property type="term" value="C:plasma membrane"/>
    <property type="evidence" value="ECO:0007669"/>
    <property type="project" value="UniProtKB-SubCell"/>
</dbReference>
<dbReference type="GO" id="GO:0022857">
    <property type="term" value="F:transmembrane transporter activity"/>
    <property type="evidence" value="ECO:0007669"/>
    <property type="project" value="TreeGrafter"/>
</dbReference>
<evidence type="ECO:0000259" key="10">
    <source>
        <dbReference type="Pfam" id="PF04290"/>
    </source>
</evidence>
<dbReference type="PANTHER" id="PTHR35011:SF11">
    <property type="entry name" value="TRAP TRANSPORTER SMALL PERMEASE PROTEIN"/>
    <property type="match status" value="1"/>
</dbReference>
<keyword evidence="7 9" id="KW-0472">Membrane</keyword>
<dbReference type="Pfam" id="PF04290">
    <property type="entry name" value="DctQ"/>
    <property type="match status" value="1"/>
</dbReference>
<organism evidence="11 12">
    <name type="scientific">Agrococcus jenensis</name>
    <dbReference type="NCBI Taxonomy" id="46353"/>
    <lineage>
        <taxon>Bacteria</taxon>
        <taxon>Bacillati</taxon>
        <taxon>Actinomycetota</taxon>
        <taxon>Actinomycetes</taxon>
        <taxon>Micrococcales</taxon>
        <taxon>Microbacteriaceae</taxon>
        <taxon>Agrococcus</taxon>
    </lineage>
</organism>
<dbReference type="InterPro" id="IPR007387">
    <property type="entry name" value="TRAP_DctQ"/>
</dbReference>
<feature type="transmembrane region" description="Helical" evidence="9">
    <location>
        <begin position="132"/>
        <end position="154"/>
    </location>
</feature>
<comment type="similarity">
    <text evidence="8">Belongs to the TRAP transporter small permease family.</text>
</comment>
<evidence type="ECO:0000256" key="8">
    <source>
        <dbReference type="ARBA" id="ARBA00038436"/>
    </source>
</evidence>
<evidence type="ECO:0000313" key="11">
    <source>
        <dbReference type="EMBL" id="ROR65736.1"/>
    </source>
</evidence>
<dbReference type="Proteomes" id="UP000275456">
    <property type="component" value="Unassembled WGS sequence"/>
</dbReference>
<sequence>MKRAVSRVLSGLDLVLQVVCVALLAVVIFAVMWQVLARYVTQDSSAWTSELGSYSFVWLAMLAIALGVRRGRHMVLDIWEYVKYRQWLSRTIDTVATLIVAGALLLLLWFGIEGLGASWSRTAPGLDISTGWVALAVPVGSAIALIFVIEAWWLNFNAGEDEDPLNPPLIYQPEDLIIVKGEV</sequence>
<feature type="transmembrane region" description="Helical" evidence="9">
    <location>
        <begin position="53"/>
        <end position="71"/>
    </location>
</feature>
<evidence type="ECO:0000256" key="9">
    <source>
        <dbReference type="SAM" id="Phobius"/>
    </source>
</evidence>
<evidence type="ECO:0000256" key="1">
    <source>
        <dbReference type="ARBA" id="ARBA00004429"/>
    </source>
</evidence>
<comment type="caution">
    <text evidence="11">The sequence shown here is derived from an EMBL/GenBank/DDBJ whole genome shotgun (WGS) entry which is preliminary data.</text>
</comment>
<evidence type="ECO:0000256" key="4">
    <source>
        <dbReference type="ARBA" id="ARBA00022519"/>
    </source>
</evidence>
<feature type="transmembrane region" description="Helical" evidence="9">
    <location>
        <begin position="92"/>
        <end position="112"/>
    </location>
</feature>
<evidence type="ECO:0000256" key="2">
    <source>
        <dbReference type="ARBA" id="ARBA00022448"/>
    </source>
</evidence>
<evidence type="ECO:0000256" key="5">
    <source>
        <dbReference type="ARBA" id="ARBA00022692"/>
    </source>
</evidence>
<dbReference type="AlphaFoldDB" id="A0A3N2ARX1"/>
<evidence type="ECO:0000256" key="3">
    <source>
        <dbReference type="ARBA" id="ARBA00022475"/>
    </source>
</evidence>